<accession>A0ABV2ASF0</accession>
<keyword evidence="3" id="KW-1185">Reference proteome</keyword>
<proteinExistence type="predicted"/>
<dbReference type="InterPro" id="IPR012974">
    <property type="entry name" value="NOP58/56_N"/>
</dbReference>
<dbReference type="PANTHER" id="PTHR10894">
    <property type="entry name" value="NUCLEOLAR PROTEIN 5 NUCLEOLAR PROTEIN NOP5 NOP58"/>
    <property type="match status" value="1"/>
</dbReference>
<sequence length="199" mass="22719">MPKKLFLLFEHAAGFALFERIENEEIAMETETAEKAVNKIKTFTKMVELRAFTPFPSSSVASENITAISEGKSSSFLEDFLLSNLPRVKKLKKAKFQIGISDIKLASHLSENHKLPCVTSDVVRELLRGVKVHFAKFIKGLEPGELEKAQLGLSHHFSQNKVKYSEKREDNMVIQSICLLDTVDKDINSFYMRIRFVYF</sequence>
<dbReference type="Proteomes" id="UP001439008">
    <property type="component" value="Unassembled WGS sequence"/>
</dbReference>
<evidence type="ECO:0000313" key="2">
    <source>
        <dbReference type="EMBL" id="MES1922596.1"/>
    </source>
</evidence>
<feature type="domain" description="Nucleolar protein 58/56 N-terminal" evidence="1">
    <location>
        <begin position="6"/>
        <end position="71"/>
    </location>
</feature>
<dbReference type="Pfam" id="PF08156">
    <property type="entry name" value="NOP5NT"/>
    <property type="match status" value="1"/>
</dbReference>
<protein>
    <submittedName>
        <fullName evidence="2">snoRNP complex protein nop56</fullName>
    </submittedName>
</protein>
<dbReference type="InterPro" id="IPR045056">
    <property type="entry name" value="Nop56/Nop58"/>
</dbReference>
<evidence type="ECO:0000259" key="1">
    <source>
        <dbReference type="Pfam" id="PF08156"/>
    </source>
</evidence>
<dbReference type="Gene3D" id="1.10.287.4070">
    <property type="match status" value="1"/>
</dbReference>
<organism evidence="2 3">
    <name type="scientific">Bonamia ostreae</name>
    <dbReference type="NCBI Taxonomy" id="126728"/>
    <lineage>
        <taxon>Eukaryota</taxon>
        <taxon>Sar</taxon>
        <taxon>Rhizaria</taxon>
        <taxon>Endomyxa</taxon>
        <taxon>Ascetosporea</taxon>
        <taxon>Haplosporida</taxon>
        <taxon>Bonamia</taxon>
    </lineage>
</organism>
<dbReference type="PANTHER" id="PTHR10894:SF0">
    <property type="entry name" value="NUCLEOLAR PROTEIN 56"/>
    <property type="match status" value="1"/>
</dbReference>
<comment type="caution">
    <text evidence="2">The sequence shown here is derived from an EMBL/GenBank/DDBJ whole genome shotgun (WGS) entry which is preliminary data.</text>
</comment>
<name>A0ABV2ASF0_9EUKA</name>
<evidence type="ECO:0000313" key="3">
    <source>
        <dbReference type="Proteomes" id="UP001439008"/>
    </source>
</evidence>
<reference evidence="2 3" key="1">
    <citation type="journal article" date="2024" name="BMC Biol.">
        <title>Comparative genomics of Ascetosporea gives new insight into the evolutionary basis for animal parasitism in Rhizaria.</title>
        <authorList>
            <person name="Hiltunen Thoren M."/>
            <person name="Onut-Brannstrom I."/>
            <person name="Alfjorden A."/>
            <person name="Peckova H."/>
            <person name="Swords F."/>
            <person name="Hooper C."/>
            <person name="Holzer A.S."/>
            <person name="Bass D."/>
            <person name="Burki F."/>
        </authorList>
    </citation>
    <scope>NUCLEOTIDE SEQUENCE [LARGE SCALE GENOMIC DNA]</scope>
    <source>
        <strain evidence="2">20-A016</strain>
    </source>
</reference>
<gene>
    <name evidence="2" type="primary">NOP56_1</name>
    <name evidence="2" type="ORF">MHBO_004112</name>
</gene>
<dbReference type="EMBL" id="JBDODL010003170">
    <property type="protein sequence ID" value="MES1922596.1"/>
    <property type="molecule type" value="Genomic_DNA"/>
</dbReference>